<dbReference type="AlphaFoldDB" id="A0A6A5QJD7"/>
<sequence length="163" mass="18160">MRPPRILLAELKYQAPTKARLPSRRSGEPSAGMLCDRIGMTPYDAVEGRLLGGFANTRRANANAGDLHSGELQLQLLRRVRSMAEQWDLYTSDKSHMSSKTSMVYLQHVDSSAITGPVYRLGRLTSGSATRPANEGRRWTREATRTVIRQTSVLSLSLLSHYT</sequence>
<keyword evidence="2" id="KW-1185">Reference proteome</keyword>
<dbReference type="EMBL" id="ML979137">
    <property type="protein sequence ID" value="KAF1914960.1"/>
    <property type="molecule type" value="Genomic_DNA"/>
</dbReference>
<gene>
    <name evidence="1" type="ORF">BDU57DRAFT_309183</name>
</gene>
<organism evidence="1 2">
    <name type="scientific">Ampelomyces quisqualis</name>
    <name type="common">Powdery mildew agent</name>
    <dbReference type="NCBI Taxonomy" id="50730"/>
    <lineage>
        <taxon>Eukaryota</taxon>
        <taxon>Fungi</taxon>
        <taxon>Dikarya</taxon>
        <taxon>Ascomycota</taxon>
        <taxon>Pezizomycotina</taxon>
        <taxon>Dothideomycetes</taxon>
        <taxon>Pleosporomycetidae</taxon>
        <taxon>Pleosporales</taxon>
        <taxon>Pleosporineae</taxon>
        <taxon>Phaeosphaeriaceae</taxon>
        <taxon>Ampelomyces</taxon>
    </lineage>
</organism>
<proteinExistence type="predicted"/>
<protein>
    <submittedName>
        <fullName evidence="1">Uncharacterized protein</fullName>
    </submittedName>
</protein>
<name>A0A6A5QJD7_AMPQU</name>
<reference evidence="1" key="1">
    <citation type="journal article" date="2020" name="Stud. Mycol.">
        <title>101 Dothideomycetes genomes: a test case for predicting lifestyles and emergence of pathogens.</title>
        <authorList>
            <person name="Haridas S."/>
            <person name="Albert R."/>
            <person name="Binder M."/>
            <person name="Bloem J."/>
            <person name="Labutti K."/>
            <person name="Salamov A."/>
            <person name="Andreopoulos B."/>
            <person name="Baker S."/>
            <person name="Barry K."/>
            <person name="Bills G."/>
            <person name="Bluhm B."/>
            <person name="Cannon C."/>
            <person name="Castanera R."/>
            <person name="Culley D."/>
            <person name="Daum C."/>
            <person name="Ezra D."/>
            <person name="Gonzalez J."/>
            <person name="Henrissat B."/>
            <person name="Kuo A."/>
            <person name="Liang C."/>
            <person name="Lipzen A."/>
            <person name="Lutzoni F."/>
            <person name="Magnuson J."/>
            <person name="Mondo S."/>
            <person name="Nolan M."/>
            <person name="Ohm R."/>
            <person name="Pangilinan J."/>
            <person name="Park H.-J."/>
            <person name="Ramirez L."/>
            <person name="Alfaro M."/>
            <person name="Sun H."/>
            <person name="Tritt A."/>
            <person name="Yoshinaga Y."/>
            <person name="Zwiers L.-H."/>
            <person name="Turgeon B."/>
            <person name="Goodwin S."/>
            <person name="Spatafora J."/>
            <person name="Crous P."/>
            <person name="Grigoriev I."/>
        </authorList>
    </citation>
    <scope>NUCLEOTIDE SEQUENCE</scope>
    <source>
        <strain evidence="1">HMLAC05119</strain>
    </source>
</reference>
<evidence type="ECO:0000313" key="1">
    <source>
        <dbReference type="EMBL" id="KAF1914960.1"/>
    </source>
</evidence>
<evidence type="ECO:0000313" key="2">
    <source>
        <dbReference type="Proteomes" id="UP000800096"/>
    </source>
</evidence>
<dbReference type="Proteomes" id="UP000800096">
    <property type="component" value="Unassembled WGS sequence"/>
</dbReference>
<accession>A0A6A5QJD7</accession>